<feature type="compositionally biased region" description="Acidic residues" evidence="10">
    <location>
        <begin position="744"/>
        <end position="757"/>
    </location>
</feature>
<feature type="binding site" evidence="9">
    <location>
        <begin position="675"/>
        <end position="677"/>
    </location>
    <ligand>
        <name>acetyl-CoA</name>
        <dbReference type="ChEBI" id="CHEBI:57288"/>
    </ligand>
</feature>
<feature type="binding site" evidence="9">
    <location>
        <position position="815"/>
    </location>
    <ligand>
        <name>acetyl-CoA</name>
        <dbReference type="ChEBI" id="CHEBI:57288"/>
    </ligand>
</feature>
<feature type="compositionally biased region" description="Low complexity" evidence="10">
    <location>
        <begin position="372"/>
        <end position="386"/>
    </location>
</feature>
<accession>A0A0G4FX21</accession>
<reference evidence="15" key="1">
    <citation type="submission" date="2014-11" db="EMBL/GenBank/DDBJ databases">
        <authorList>
            <person name="Otto D Thomas"/>
            <person name="Naeem Raeece"/>
        </authorList>
    </citation>
    <scope>NUCLEOTIDE SEQUENCE</scope>
</reference>
<feature type="compositionally biased region" description="Low complexity" evidence="10">
    <location>
        <begin position="1189"/>
        <end position="1199"/>
    </location>
</feature>
<dbReference type="GO" id="GO:0030686">
    <property type="term" value="C:90S preribosome"/>
    <property type="evidence" value="ECO:0007669"/>
    <property type="project" value="TreeGrafter"/>
</dbReference>
<evidence type="ECO:0000256" key="3">
    <source>
        <dbReference type="ARBA" id="ARBA00022679"/>
    </source>
</evidence>
<evidence type="ECO:0000256" key="7">
    <source>
        <dbReference type="ARBA" id="ARBA00023242"/>
    </source>
</evidence>
<feature type="compositionally biased region" description="Low complexity" evidence="10">
    <location>
        <begin position="887"/>
        <end position="896"/>
    </location>
</feature>
<name>A0A0G4FX21_9ALVE</name>
<dbReference type="InterPro" id="IPR027417">
    <property type="entry name" value="P-loop_NTPase"/>
</dbReference>
<dbReference type="InterPro" id="IPR000182">
    <property type="entry name" value="GNAT_dom"/>
</dbReference>
<sequence length="1199" mass="131031">MRKKVDPRVRVLVENAVKTNHRAMLVIVGDRGRDQVVNMHYMLSKITTKKPSVLWCYKKDLGFSSHKKKRMKQLKKKQRRGGYDPNTEDPFELFVTSTKIRYCYYKDSHLILGQTFGMCVLQDFEALTPNILCRTIETCQGGGLVVVLLKTMSSLRQLYSLSLDAHTKLRTATHKDVEPRFNERFILSLSNSPSCLVLDDELNILPLSHHAKSIRPVSMDREDAGEELEGTDGVFETPTGKQLRELKVSMKDSPPVGLILQKCVTLDQARSVMSFAEAISEKTLRQTVALTAGRGRGKSAALGLAIASAIGFGYSNIFVTAPSPENVGTVFEFVQKGLEALGMNEHQDFELVAGASSDPNQTGEGGQGGSGASSSSSSSGQMGGETTSDRNLVRINVFRDHRQTVQYIAPQDHPYLAQAELLVIDEAAAIPLPLVRRLMGPYVVLMSSTVNGYEGTGRALSLKLVKDLRQAAARVRPKGIGEEGYSAKMQGRSFKEIELQEPIRYGPGDPVELWLHQLLCLDATTPAALSTDAEREGGGGGGGKLPPPHKCRLFMVDRDALFSFHKTSERFLSRLMSLFVSSHYKNTPNDLLLLSDAPAHMIFVLLPPVDEETAALPDVLVAIQVCVEGQLTKDSIRAALGRGLRPSGDLLPWTLSQHFVEEDFGSLTGLRVVRIATHPSLQRMGYGAAALKQLLSFFGMEKGVSLSSLAAADENGEKKGTAKQDEEEDEDDDEDMESEKKEEEEAEEDEDEVEEDKEDKAAKAARKKLQKEDLTPRKCPPLLVPCDESDPPYSPIDYVGTSFGLTQELFNFWRRAGFVPVYLRQTPSEVTGEYSAIMLKSLSEREREGGWLKGFVSDFRSRLLGLLGSVFHSLPCRLALSLVEPPSGGASSSSSSARKDDTSMETAQDGGEEGETAAGGGEAVDDPHALPPLTASSLKFFLTDHDLLRLKKYAQNMAERSLVLDLLPVLASLFFNRRLSGVSLSFVQTAVLLGIGCQRRSLEDISKELGVPVHQLLALFNRSMVRLHTHLRKLQETSVRRDLQREREKAEALSGLPPSSAAAASASLGGAALPTSSFAQELAEGAAEVEGKLAEQRRQLMDSLSKSKEAQRYNVGDLTDADLAAAMKGRKRLGGPGGGESFSVSIKRKPQQEASAETGGFDPSDPRMKKSQRQGKEGGGGKGGKKTSKFQQQKSKSKR</sequence>
<keyword evidence="6 9" id="KW-0067">ATP-binding</keyword>
<gene>
    <name evidence="15" type="ORF">Cvel_19163</name>
</gene>
<feature type="region of interest" description="Disordered" evidence="10">
    <location>
        <begin position="354"/>
        <end position="392"/>
    </location>
</feature>
<organism evidence="15">
    <name type="scientific">Chromera velia CCMP2878</name>
    <dbReference type="NCBI Taxonomy" id="1169474"/>
    <lineage>
        <taxon>Eukaryota</taxon>
        <taxon>Sar</taxon>
        <taxon>Alveolata</taxon>
        <taxon>Colpodellida</taxon>
        <taxon>Chromeraceae</taxon>
        <taxon>Chromera</taxon>
    </lineage>
</organism>
<dbReference type="Pfam" id="PF05127">
    <property type="entry name" value="NAT10_TcmA_helicase"/>
    <property type="match status" value="1"/>
</dbReference>
<keyword evidence="5 9" id="KW-0547">Nucleotide-binding</keyword>
<feature type="region of interest" description="Disordered" evidence="10">
    <location>
        <begin position="1038"/>
        <end position="1058"/>
    </location>
</feature>
<dbReference type="InterPro" id="IPR007807">
    <property type="entry name" value="TcmA/NAT10_helicase"/>
</dbReference>
<keyword evidence="4 9" id="KW-0819">tRNA processing</keyword>
<keyword evidence="2 9" id="KW-0698">rRNA processing</keyword>
<feature type="domain" description="TcmA/NAT10 helicase" evidence="11">
    <location>
        <begin position="290"/>
        <end position="522"/>
    </location>
</feature>
<comment type="catalytic activity">
    <reaction evidence="9">
        <text>a cytidine in tRNA + acetyl-CoA + ATP + H2O = an N(4)-acetylcytidine in tRNA + ADP + phosphate + CoA + H(+)</text>
        <dbReference type="Rhea" id="RHEA:53876"/>
        <dbReference type="Rhea" id="RHEA-COMP:13670"/>
        <dbReference type="Rhea" id="RHEA-COMP:13671"/>
        <dbReference type="ChEBI" id="CHEBI:15377"/>
        <dbReference type="ChEBI" id="CHEBI:15378"/>
        <dbReference type="ChEBI" id="CHEBI:30616"/>
        <dbReference type="ChEBI" id="CHEBI:43474"/>
        <dbReference type="ChEBI" id="CHEBI:57287"/>
        <dbReference type="ChEBI" id="CHEBI:57288"/>
        <dbReference type="ChEBI" id="CHEBI:74900"/>
        <dbReference type="ChEBI" id="CHEBI:82748"/>
        <dbReference type="ChEBI" id="CHEBI:456216"/>
    </reaction>
</comment>
<dbReference type="Gene3D" id="3.40.630.30">
    <property type="match status" value="1"/>
</dbReference>
<dbReference type="InterPro" id="IPR013562">
    <property type="entry name" value="TmcA/NAT10_N"/>
</dbReference>
<dbReference type="GO" id="GO:1990883">
    <property type="term" value="F:18S rRNA cytidine N-acetyltransferase activity"/>
    <property type="evidence" value="ECO:0007669"/>
    <property type="project" value="TreeGrafter"/>
</dbReference>
<evidence type="ECO:0000256" key="4">
    <source>
        <dbReference type="ARBA" id="ARBA00022694"/>
    </source>
</evidence>
<feature type="binding site" evidence="9">
    <location>
        <begin position="682"/>
        <end position="688"/>
    </location>
    <ligand>
        <name>acetyl-CoA</name>
        <dbReference type="ChEBI" id="CHEBI:57288"/>
    </ligand>
</feature>
<dbReference type="Pfam" id="PF08351">
    <property type="entry name" value="TmcA_N"/>
    <property type="match status" value="1"/>
</dbReference>
<feature type="binding site" evidence="9">
    <location>
        <position position="504"/>
    </location>
    <ligand>
        <name>ATP</name>
        <dbReference type="ChEBI" id="CHEBI:30616"/>
    </ligand>
</feature>
<dbReference type="Gene3D" id="3.40.50.11040">
    <property type="match status" value="1"/>
</dbReference>
<feature type="domain" description="TmcA/NAT10 N-terminal" evidence="12">
    <location>
        <begin position="8"/>
        <end position="199"/>
    </location>
</feature>
<evidence type="ECO:0000259" key="11">
    <source>
        <dbReference type="Pfam" id="PF05127"/>
    </source>
</evidence>
<comment type="function">
    <text evidence="9">RNA cytidine acetyltransferase with specificity toward both 18S rRNA and tRNAs. Catalyzes the formation of N(4)-acetylcytidine (ac4C) in 18S rRNA. Required for early nucleolar cleavages of precursor rRNA at sites A0, A1 and A2 during 18S rRNA synthesis. Catalyzes the formation of ac4C in serine and leucine tRNAs. Requires a tRNA-binding adapter protein for full tRNA acetyltransferase activity but not for 18S rRNA acetylation.</text>
</comment>
<feature type="domain" description="N-acetyltransferase" evidence="13">
    <location>
        <begin position="574"/>
        <end position="741"/>
    </location>
</feature>
<dbReference type="AlphaFoldDB" id="A0A0G4FX21"/>
<evidence type="ECO:0000256" key="1">
    <source>
        <dbReference type="ARBA" id="ARBA00004604"/>
    </source>
</evidence>
<protein>
    <recommendedName>
        <fullName evidence="9">RNA cytidine acetyltransferase</fullName>
        <ecNumber evidence="9">2.3.1.-</ecNumber>
    </recommendedName>
    <alternativeName>
        <fullName evidence="9">18S rRNA cytosine acetyltransferase</fullName>
    </alternativeName>
</protein>
<dbReference type="Gene3D" id="3.40.50.300">
    <property type="entry name" value="P-loop containing nucleotide triphosphate hydrolases"/>
    <property type="match status" value="1"/>
</dbReference>
<dbReference type="VEuPathDB" id="CryptoDB:Cvel_19163"/>
<dbReference type="EMBL" id="CDMZ01000698">
    <property type="protein sequence ID" value="CEM19705.1"/>
    <property type="molecule type" value="Genomic_DNA"/>
</dbReference>
<dbReference type="GO" id="GO:1904812">
    <property type="term" value="P:rRNA acetylation involved in maturation of SSU-rRNA"/>
    <property type="evidence" value="ECO:0007669"/>
    <property type="project" value="InterPro"/>
</dbReference>
<feature type="domain" description="Possible tRNA binding" evidence="14">
    <location>
        <begin position="927"/>
        <end position="1116"/>
    </location>
</feature>
<dbReference type="GO" id="GO:0005730">
    <property type="term" value="C:nucleolus"/>
    <property type="evidence" value="ECO:0007669"/>
    <property type="project" value="UniProtKB-SubCell"/>
</dbReference>
<evidence type="ECO:0000256" key="6">
    <source>
        <dbReference type="ARBA" id="ARBA00022840"/>
    </source>
</evidence>
<dbReference type="GO" id="GO:0000049">
    <property type="term" value="F:tRNA binding"/>
    <property type="evidence" value="ECO:0007669"/>
    <property type="project" value="TreeGrafter"/>
</dbReference>
<dbReference type="GO" id="GO:0051391">
    <property type="term" value="P:tRNA acetylation"/>
    <property type="evidence" value="ECO:0007669"/>
    <property type="project" value="UniProtKB-UniRule"/>
</dbReference>
<dbReference type="Pfam" id="PF13725">
    <property type="entry name" value="tRNA_bind_2"/>
    <property type="match status" value="1"/>
</dbReference>
<keyword evidence="8 9" id="KW-0012">Acyltransferase</keyword>
<feature type="region of interest" description="Disordered" evidence="10">
    <location>
        <begin position="1129"/>
        <end position="1199"/>
    </location>
</feature>
<feature type="compositionally biased region" description="Basic and acidic residues" evidence="10">
    <location>
        <begin position="715"/>
        <end position="724"/>
    </location>
</feature>
<proteinExistence type="inferred from homology"/>
<keyword evidence="3 9" id="KW-0808">Transferase</keyword>
<dbReference type="GO" id="GO:0005524">
    <property type="term" value="F:ATP binding"/>
    <property type="evidence" value="ECO:0007669"/>
    <property type="project" value="UniProtKB-UniRule"/>
</dbReference>
<evidence type="ECO:0000259" key="12">
    <source>
        <dbReference type="Pfam" id="PF08351"/>
    </source>
</evidence>
<feature type="compositionally biased region" description="Basic and acidic residues" evidence="10">
    <location>
        <begin position="1038"/>
        <end position="1051"/>
    </location>
</feature>
<comment type="catalytic activity">
    <reaction evidence="9">
        <text>a cytidine in 18S rRNA + acetyl-CoA + ATP + H2O = an N(4)-acetylcytidine in 18S rRNA + ADP + phosphate + CoA + H(+)</text>
        <dbReference type="Rhea" id="RHEA:51424"/>
        <dbReference type="Rhea" id="RHEA-COMP:13575"/>
        <dbReference type="Rhea" id="RHEA-COMP:13576"/>
        <dbReference type="ChEBI" id="CHEBI:15377"/>
        <dbReference type="ChEBI" id="CHEBI:15378"/>
        <dbReference type="ChEBI" id="CHEBI:30616"/>
        <dbReference type="ChEBI" id="CHEBI:43474"/>
        <dbReference type="ChEBI" id="CHEBI:57287"/>
        <dbReference type="ChEBI" id="CHEBI:57288"/>
        <dbReference type="ChEBI" id="CHEBI:74900"/>
        <dbReference type="ChEBI" id="CHEBI:82748"/>
        <dbReference type="ChEBI" id="CHEBI:456216"/>
    </reaction>
</comment>
<feature type="region of interest" description="Disordered" evidence="10">
    <location>
        <begin position="884"/>
        <end position="928"/>
    </location>
</feature>
<dbReference type="InterPro" id="IPR032672">
    <property type="entry name" value="TmcA/NAT10/Kre33"/>
</dbReference>
<dbReference type="EC" id="2.3.1.-" evidence="9"/>
<feature type="binding site" evidence="9">
    <location>
        <begin position="295"/>
        <end position="304"/>
    </location>
    <ligand>
        <name>ATP</name>
        <dbReference type="ChEBI" id="CHEBI:30616"/>
    </ligand>
</feature>
<dbReference type="InterPro" id="IPR033688">
    <property type="entry name" value="NAT10"/>
</dbReference>
<dbReference type="InterPro" id="IPR027992">
    <property type="entry name" value="tRNA_bind_dom"/>
</dbReference>
<keyword evidence="7 9" id="KW-0539">Nucleus</keyword>
<evidence type="ECO:0000259" key="14">
    <source>
        <dbReference type="Pfam" id="PF13725"/>
    </source>
</evidence>
<dbReference type="Pfam" id="PF13718">
    <property type="entry name" value="GNAT_acetyltr_2"/>
    <property type="match status" value="2"/>
</dbReference>
<dbReference type="HAMAP" id="MF_03211">
    <property type="entry name" value="RNA_acetyltr_Nat10"/>
    <property type="match status" value="1"/>
</dbReference>
<feature type="compositionally biased region" description="Acidic residues" evidence="10">
    <location>
        <begin position="725"/>
        <end position="737"/>
    </location>
</feature>
<evidence type="ECO:0000256" key="9">
    <source>
        <dbReference type="HAMAP-Rule" id="MF_03211"/>
    </source>
</evidence>
<dbReference type="PANTHER" id="PTHR10925:SF5">
    <property type="entry name" value="RNA CYTIDINE ACETYLTRANSFERASE"/>
    <property type="match status" value="1"/>
</dbReference>
<comment type="similarity">
    <text evidence="9">Belongs to the RNA cytidine acetyltransferase family. NAT10 subfamily.</text>
</comment>
<dbReference type="PhylomeDB" id="A0A0G4FX21"/>
<evidence type="ECO:0000256" key="5">
    <source>
        <dbReference type="ARBA" id="ARBA00022741"/>
    </source>
</evidence>
<dbReference type="PANTHER" id="PTHR10925">
    <property type="entry name" value="N-ACETYLTRANSFERASE 10"/>
    <property type="match status" value="1"/>
</dbReference>
<evidence type="ECO:0000256" key="8">
    <source>
        <dbReference type="ARBA" id="ARBA00023315"/>
    </source>
</evidence>
<evidence type="ECO:0000259" key="13">
    <source>
        <dbReference type="Pfam" id="PF13718"/>
    </source>
</evidence>
<evidence type="ECO:0000313" key="15">
    <source>
        <dbReference type="EMBL" id="CEM19705.1"/>
    </source>
</evidence>
<comment type="subcellular location">
    <subcellularLocation>
        <location evidence="1 9">Nucleus</location>
        <location evidence="1 9">Nucleolus</location>
    </subcellularLocation>
</comment>
<feature type="domain" description="N-acetyltransferase" evidence="13">
    <location>
        <begin position="743"/>
        <end position="842"/>
    </location>
</feature>
<feature type="region of interest" description="Disordered" evidence="10">
    <location>
        <begin position="709"/>
        <end position="772"/>
    </location>
</feature>
<evidence type="ECO:0000256" key="10">
    <source>
        <dbReference type="SAM" id="MobiDB-lite"/>
    </source>
</evidence>
<evidence type="ECO:0000256" key="2">
    <source>
        <dbReference type="ARBA" id="ARBA00022552"/>
    </source>
</evidence>
<dbReference type="GO" id="GO:0051392">
    <property type="term" value="F:tRNA cytidine N4-acetyltransferase activity"/>
    <property type="evidence" value="ECO:0007669"/>
    <property type="project" value="RHEA"/>
</dbReference>